<gene>
    <name evidence="2" type="ORF">S01H1_43793</name>
</gene>
<organism evidence="2">
    <name type="scientific">marine sediment metagenome</name>
    <dbReference type="NCBI Taxonomy" id="412755"/>
    <lineage>
        <taxon>unclassified sequences</taxon>
        <taxon>metagenomes</taxon>
        <taxon>ecological metagenomes</taxon>
    </lineage>
</organism>
<evidence type="ECO:0000256" key="1">
    <source>
        <dbReference type="SAM" id="MobiDB-lite"/>
    </source>
</evidence>
<feature type="non-terminal residue" evidence="2">
    <location>
        <position position="1"/>
    </location>
</feature>
<proteinExistence type="predicted"/>
<evidence type="ECO:0000313" key="2">
    <source>
        <dbReference type="EMBL" id="GAG02287.1"/>
    </source>
</evidence>
<name>X0USS2_9ZZZZ</name>
<dbReference type="AlphaFoldDB" id="X0USS2"/>
<accession>X0USS2</accession>
<sequence>SPLGKRTAMNQRMESPSHFKDSGDSSAWDRAVDLRNDNPGTGPATALGINSAVQGADRPDWEADSIPGGTQYWEADGWTWDSALTDAGLQVVPEPI</sequence>
<comment type="caution">
    <text evidence="2">The sequence shown here is derived from an EMBL/GenBank/DDBJ whole genome shotgun (WGS) entry which is preliminary data.</text>
</comment>
<reference evidence="2" key="1">
    <citation type="journal article" date="2014" name="Front. Microbiol.">
        <title>High frequency of phylogenetically diverse reductive dehalogenase-homologous genes in deep subseafloor sedimentary metagenomes.</title>
        <authorList>
            <person name="Kawai M."/>
            <person name="Futagami T."/>
            <person name="Toyoda A."/>
            <person name="Takaki Y."/>
            <person name="Nishi S."/>
            <person name="Hori S."/>
            <person name="Arai W."/>
            <person name="Tsubouchi T."/>
            <person name="Morono Y."/>
            <person name="Uchiyama I."/>
            <person name="Ito T."/>
            <person name="Fujiyama A."/>
            <person name="Inagaki F."/>
            <person name="Takami H."/>
        </authorList>
    </citation>
    <scope>NUCLEOTIDE SEQUENCE</scope>
    <source>
        <strain evidence="2">Expedition CK06-06</strain>
    </source>
</reference>
<protein>
    <submittedName>
        <fullName evidence="2">Uncharacterized protein</fullName>
    </submittedName>
</protein>
<dbReference type="EMBL" id="BARS01027908">
    <property type="protein sequence ID" value="GAG02287.1"/>
    <property type="molecule type" value="Genomic_DNA"/>
</dbReference>
<feature type="region of interest" description="Disordered" evidence="1">
    <location>
        <begin position="1"/>
        <end position="27"/>
    </location>
</feature>